<evidence type="ECO:0000313" key="3">
    <source>
        <dbReference type="Proteomes" id="UP001144110"/>
    </source>
</evidence>
<feature type="region of interest" description="Disordered" evidence="1">
    <location>
        <begin position="38"/>
        <end position="58"/>
    </location>
</feature>
<feature type="compositionally biased region" description="Basic and acidic residues" evidence="1">
    <location>
        <begin position="44"/>
        <end position="58"/>
    </location>
</feature>
<protein>
    <submittedName>
        <fullName evidence="2">Uncharacterized protein</fullName>
    </submittedName>
</protein>
<name>A0AAE3P471_9BACT</name>
<dbReference type="EMBL" id="JAPHEG010000003">
    <property type="protein sequence ID" value="MDF2953460.1"/>
    <property type="molecule type" value="Genomic_DNA"/>
</dbReference>
<organism evidence="2 3">
    <name type="scientific">Candidatus Thermodesulfobacterium syntrophicum</name>
    <dbReference type="NCBI Taxonomy" id="3060442"/>
    <lineage>
        <taxon>Bacteria</taxon>
        <taxon>Pseudomonadati</taxon>
        <taxon>Thermodesulfobacteriota</taxon>
        <taxon>Thermodesulfobacteria</taxon>
        <taxon>Thermodesulfobacteriales</taxon>
        <taxon>Thermodesulfobacteriaceae</taxon>
        <taxon>Thermodesulfobacterium</taxon>
    </lineage>
</organism>
<comment type="caution">
    <text evidence="2">The sequence shown here is derived from an EMBL/GenBank/DDBJ whole genome shotgun (WGS) entry which is preliminary data.</text>
</comment>
<accession>A0AAE3P471</accession>
<dbReference type="Proteomes" id="UP001144110">
    <property type="component" value="Unassembled WGS sequence"/>
</dbReference>
<gene>
    <name evidence="2" type="ORF">OD816_000705</name>
</gene>
<evidence type="ECO:0000256" key="1">
    <source>
        <dbReference type="SAM" id="MobiDB-lite"/>
    </source>
</evidence>
<dbReference type="AlphaFoldDB" id="A0AAE3P471"/>
<evidence type="ECO:0000313" key="2">
    <source>
        <dbReference type="EMBL" id="MDF2953460.1"/>
    </source>
</evidence>
<sequence>MEKNNNQEELPVLCSTCAWRGVCVKKFSFDNTTSLKCPDYSPDPELKKKEPESDKKED</sequence>
<reference evidence="2" key="1">
    <citation type="submission" date="2022-11" db="EMBL/GenBank/DDBJ databases">
        <title>Candidatus Alkanophaga archaea from heated hydrothermal vent sediment oxidize petroleum alkanes.</title>
        <authorList>
            <person name="Zehnle H."/>
            <person name="Laso-Perez R."/>
            <person name="Lipp J."/>
            <person name="Teske A."/>
            <person name="Wegener G."/>
        </authorList>
    </citation>
    <scope>NUCLEOTIDE SEQUENCE</scope>
    <source>
        <strain evidence="2">MCA70</strain>
    </source>
</reference>
<proteinExistence type="predicted"/>